<comment type="caution">
    <text evidence="5">The sequence shown here is derived from an EMBL/GenBank/DDBJ whole genome shotgun (WGS) entry which is preliminary data.</text>
</comment>
<reference evidence="5 6" key="1">
    <citation type="submission" date="2019-11" db="EMBL/GenBank/DDBJ databases">
        <title>Type strains purchased from KCTC, JCM and DSMZ.</title>
        <authorList>
            <person name="Lu H."/>
        </authorList>
    </citation>
    <scope>NUCLEOTIDE SEQUENCE [LARGE SCALE GENOMIC DNA]</scope>
    <source>
        <strain evidence="5 6">JCM 31587</strain>
    </source>
</reference>
<evidence type="ECO:0000256" key="3">
    <source>
        <dbReference type="ARBA" id="ARBA00022840"/>
    </source>
</evidence>
<dbReference type="OrthoDB" id="5790493at2"/>
<dbReference type="Gene3D" id="3.30.450.40">
    <property type="match status" value="1"/>
</dbReference>
<name>A0A6L6QIP6_9BURK</name>
<dbReference type="SMART" id="SM00065">
    <property type="entry name" value="GAF"/>
    <property type="match status" value="1"/>
</dbReference>
<dbReference type="SUPFAM" id="SSF55781">
    <property type="entry name" value="GAF domain-like"/>
    <property type="match status" value="1"/>
</dbReference>
<dbReference type="GO" id="GO:0016887">
    <property type="term" value="F:ATP hydrolysis activity"/>
    <property type="evidence" value="ECO:0007669"/>
    <property type="project" value="TreeGrafter"/>
</dbReference>
<feature type="domain" description="GAF" evidence="4">
    <location>
        <begin position="1"/>
        <end position="146"/>
    </location>
</feature>
<dbReference type="PANTHER" id="PTHR30258">
    <property type="entry name" value="TYPE II SECRETION SYSTEM PROTEIN GSPE-RELATED"/>
    <property type="match status" value="1"/>
</dbReference>
<dbReference type="InterPro" id="IPR003018">
    <property type="entry name" value="GAF"/>
</dbReference>
<keyword evidence="2" id="KW-0547">Nucleotide-binding</keyword>
<protein>
    <submittedName>
        <fullName evidence="5">GAF domain-containing protein</fullName>
    </submittedName>
</protein>
<evidence type="ECO:0000313" key="5">
    <source>
        <dbReference type="EMBL" id="MTW11506.1"/>
    </source>
</evidence>
<dbReference type="Pfam" id="PF00437">
    <property type="entry name" value="T2SSE"/>
    <property type="match status" value="1"/>
</dbReference>
<dbReference type="InterPro" id="IPR027417">
    <property type="entry name" value="P-loop_NTPase"/>
</dbReference>
<proteinExistence type="inferred from homology"/>
<comment type="similarity">
    <text evidence="1">Belongs to the GSP E family.</text>
</comment>
<dbReference type="AlphaFoldDB" id="A0A6L6QIP6"/>
<accession>A0A6L6QIP6</accession>
<gene>
    <name evidence="5" type="ORF">GM658_12945</name>
</gene>
<evidence type="ECO:0000256" key="2">
    <source>
        <dbReference type="ARBA" id="ARBA00022741"/>
    </source>
</evidence>
<dbReference type="InterPro" id="IPR029016">
    <property type="entry name" value="GAF-like_dom_sf"/>
</dbReference>
<sequence>MASVPADLCHLFDCDRCLLFVMDQEKDYLVARETRVAVTPGSIPGYVALTQQVLDIGDVYDEAQLRDISPELQFQRGPDQRTGYRTRQVLAAPIVDAQGKDLLGVIQLLNPRSGERFSALQRECLQALCETLAVALAARQSPRFAATGGAKPARVHSAADADAAAALADKIITEACRLDASDIHIEPHTARGISVLRLRRDGALLPYAEAALDLHGALVARLKAMCGLPTVAAGHPVEGKLLFREFSQLDVELRATFIPSAGGMEDVVLHLLSSGAPMPLERLGMAPAAQDQLRAAIDTTHGLFLLCGPAGSGRTTALHSLLLQLERPDAKVWTIEEPVEILQPAARQVPVQRETGTDFAAALRAVLHADPDQVAIGDMRDSETAALAIEAALNGRMVLGCLPTASSTDTISRLHEMGSERFAMADALLGVLALRLAKRLCEHCKLAYQPGEAELELLLAEYSEELQKTDAWRADPRAAKVRIVNGWRERHGDARGGFTLYRPVGCSACSKGYKGRIGLHELLVPGEHTRQLVRERATAPQLRNAALAEGLRTLKMDGIEKILAGLTDVKAVRGAL</sequence>
<keyword evidence="3" id="KW-0067">ATP-binding</keyword>
<evidence type="ECO:0000259" key="4">
    <source>
        <dbReference type="SMART" id="SM00065"/>
    </source>
</evidence>
<dbReference type="EMBL" id="WNKX01000008">
    <property type="protein sequence ID" value="MTW11506.1"/>
    <property type="molecule type" value="Genomic_DNA"/>
</dbReference>
<dbReference type="PANTHER" id="PTHR30258:SF2">
    <property type="entry name" value="COMG OPERON PROTEIN 1"/>
    <property type="match status" value="1"/>
</dbReference>
<keyword evidence="6" id="KW-1185">Reference proteome</keyword>
<dbReference type="GO" id="GO:0005524">
    <property type="term" value="F:ATP binding"/>
    <property type="evidence" value="ECO:0007669"/>
    <property type="project" value="UniProtKB-KW"/>
</dbReference>
<evidence type="ECO:0000313" key="6">
    <source>
        <dbReference type="Proteomes" id="UP000472320"/>
    </source>
</evidence>
<dbReference type="InterPro" id="IPR001482">
    <property type="entry name" value="T2SS/T4SS_dom"/>
</dbReference>
<dbReference type="Pfam" id="PF01590">
    <property type="entry name" value="GAF"/>
    <property type="match status" value="1"/>
</dbReference>
<dbReference type="GO" id="GO:0005886">
    <property type="term" value="C:plasma membrane"/>
    <property type="evidence" value="ECO:0007669"/>
    <property type="project" value="TreeGrafter"/>
</dbReference>
<dbReference type="Proteomes" id="UP000472320">
    <property type="component" value="Unassembled WGS sequence"/>
</dbReference>
<dbReference type="Gene3D" id="3.30.450.90">
    <property type="match status" value="1"/>
</dbReference>
<evidence type="ECO:0000256" key="1">
    <source>
        <dbReference type="ARBA" id="ARBA00006611"/>
    </source>
</evidence>
<dbReference type="Gene3D" id="3.40.50.300">
    <property type="entry name" value="P-loop containing nucleotide triphosphate hydrolases"/>
    <property type="match status" value="1"/>
</dbReference>
<organism evidence="5 6">
    <name type="scientific">Massilia eburnea</name>
    <dbReference type="NCBI Taxonomy" id="1776165"/>
    <lineage>
        <taxon>Bacteria</taxon>
        <taxon>Pseudomonadati</taxon>
        <taxon>Pseudomonadota</taxon>
        <taxon>Betaproteobacteria</taxon>
        <taxon>Burkholderiales</taxon>
        <taxon>Oxalobacteraceae</taxon>
        <taxon>Telluria group</taxon>
        <taxon>Massilia</taxon>
    </lineage>
</organism>
<dbReference type="SUPFAM" id="SSF52540">
    <property type="entry name" value="P-loop containing nucleoside triphosphate hydrolases"/>
    <property type="match status" value="1"/>
</dbReference>